<sequence>MIDFSTTMIFVVALVCVLVALVFVHDYMRKSTRAWALLSKFNGDKGLPIIGNALALGFNSDGVSKILMDLWRKHGMTNYRLTVGSEEWVMLCESDDVGSILGHPTELSKPTERNAAMMPFFGNSVSTSEGERWKATRKLMTPSFHFKTLEARVEAVNSRIGALNEVLDQHVDKAPVDLYRYLRPFMFDILCNTLMGVDHNMLANPDHPYLDASGRIIKIATENYFSYWRNISFIFKLTPIYREMMDTIKTVRDYSDKLIRERRVKLNKIIDDIKSNNRDSSVDTKTLVHEKISKQACLLDSLLLSTLPNGDPAPDETINEEITLLCFTGHYTTTMTMTHTLYCLAKYPEIQKRVLEEQESIFNNDKLRNPTNHDLIEMKYLEAVIKESIRVIPTVTKIGRQLQNELPLKDGRIIPAGTQVVVYYEALYADPKMFPEPEKYNPERFFNSMHPYAFVPFSAGPRNCIGFRYAWVAMKATLSNLLRRYEVLPGNPEDEPKFAHRIITESVNGVKLRLKKRE</sequence>
<comment type="caution">
    <text evidence="1">The sequence shown here is derived from an EMBL/GenBank/DDBJ whole genome shotgun (WGS) entry which is preliminary data.</text>
</comment>
<accession>A0ACC0KV11</accession>
<evidence type="ECO:0000313" key="2">
    <source>
        <dbReference type="Proteomes" id="UP001064048"/>
    </source>
</evidence>
<keyword evidence="2" id="KW-1185">Reference proteome</keyword>
<protein>
    <submittedName>
        <fullName evidence="1">Uncharacterized protein</fullName>
    </submittedName>
</protein>
<gene>
    <name evidence="1" type="ORF">MSG28_001646</name>
</gene>
<proteinExistence type="predicted"/>
<organism evidence="1 2">
    <name type="scientific">Choristoneura fumiferana</name>
    <name type="common">Spruce budworm moth</name>
    <name type="synonym">Archips fumiferana</name>
    <dbReference type="NCBI Taxonomy" id="7141"/>
    <lineage>
        <taxon>Eukaryota</taxon>
        <taxon>Metazoa</taxon>
        <taxon>Ecdysozoa</taxon>
        <taxon>Arthropoda</taxon>
        <taxon>Hexapoda</taxon>
        <taxon>Insecta</taxon>
        <taxon>Pterygota</taxon>
        <taxon>Neoptera</taxon>
        <taxon>Endopterygota</taxon>
        <taxon>Lepidoptera</taxon>
        <taxon>Glossata</taxon>
        <taxon>Ditrysia</taxon>
        <taxon>Tortricoidea</taxon>
        <taxon>Tortricidae</taxon>
        <taxon>Tortricinae</taxon>
        <taxon>Choristoneura</taxon>
    </lineage>
</organism>
<dbReference type="Proteomes" id="UP001064048">
    <property type="component" value="Chromosome 2"/>
</dbReference>
<evidence type="ECO:0000313" key="1">
    <source>
        <dbReference type="EMBL" id="KAI8440293.1"/>
    </source>
</evidence>
<name>A0ACC0KV11_CHOFU</name>
<reference evidence="1 2" key="1">
    <citation type="journal article" date="2022" name="Genome Biol. Evol.">
        <title>The Spruce Budworm Genome: Reconstructing the Evolutionary History of Antifreeze Proteins.</title>
        <authorList>
            <person name="Beliveau C."/>
            <person name="Gagne P."/>
            <person name="Picq S."/>
            <person name="Vernygora O."/>
            <person name="Keeling C.I."/>
            <person name="Pinkney K."/>
            <person name="Doucet D."/>
            <person name="Wen F."/>
            <person name="Johnston J.S."/>
            <person name="Maaroufi H."/>
            <person name="Boyle B."/>
            <person name="Laroche J."/>
            <person name="Dewar K."/>
            <person name="Juretic N."/>
            <person name="Blackburn G."/>
            <person name="Nisole A."/>
            <person name="Brunet B."/>
            <person name="Brandao M."/>
            <person name="Lumley L."/>
            <person name="Duan J."/>
            <person name="Quan G."/>
            <person name="Lucarotti C.J."/>
            <person name="Roe A.D."/>
            <person name="Sperling F.A.H."/>
            <person name="Levesque R.C."/>
            <person name="Cusson M."/>
        </authorList>
    </citation>
    <scope>NUCLEOTIDE SEQUENCE [LARGE SCALE GENOMIC DNA]</scope>
    <source>
        <strain evidence="1">Glfc:IPQL:Cfum</strain>
    </source>
</reference>
<dbReference type="EMBL" id="CM046102">
    <property type="protein sequence ID" value="KAI8440293.1"/>
    <property type="molecule type" value="Genomic_DNA"/>
</dbReference>